<accession>A0A1I2T9D9</accession>
<evidence type="ECO:0000313" key="3">
    <source>
        <dbReference type="Proteomes" id="UP000182635"/>
    </source>
</evidence>
<evidence type="ECO:0000313" key="2">
    <source>
        <dbReference type="EMBL" id="SFG60699.1"/>
    </source>
</evidence>
<dbReference type="Proteomes" id="UP000182635">
    <property type="component" value="Unassembled WGS sequence"/>
</dbReference>
<evidence type="ECO:0000256" key="1">
    <source>
        <dbReference type="SAM" id="Phobius"/>
    </source>
</evidence>
<keyword evidence="1" id="KW-1133">Transmembrane helix</keyword>
<keyword evidence="1" id="KW-0812">Transmembrane</keyword>
<name>A0A1I2T9D9_9LACO</name>
<feature type="transmembrane region" description="Helical" evidence="1">
    <location>
        <begin position="167"/>
        <end position="190"/>
    </location>
</feature>
<feature type="transmembrane region" description="Helical" evidence="1">
    <location>
        <begin position="132"/>
        <end position="155"/>
    </location>
</feature>
<dbReference type="SUPFAM" id="SSF158560">
    <property type="entry name" value="BH3980-like"/>
    <property type="match status" value="1"/>
</dbReference>
<organism evidence="2 3">
    <name type="scientific">Ligilactobacillus ruminis DSM 20403 = NBRC 102161</name>
    <dbReference type="NCBI Taxonomy" id="1423798"/>
    <lineage>
        <taxon>Bacteria</taxon>
        <taxon>Bacillati</taxon>
        <taxon>Bacillota</taxon>
        <taxon>Bacilli</taxon>
        <taxon>Lactobacillales</taxon>
        <taxon>Lactobacillaceae</taxon>
        <taxon>Ligilactobacillus</taxon>
    </lineage>
</organism>
<dbReference type="OrthoDB" id="1655249at2"/>
<dbReference type="RefSeq" id="WP_052750356.1">
    <property type="nucleotide sequence ID" value="NZ_AYYL01000065.1"/>
</dbReference>
<dbReference type="Gene3D" id="1.10.1900.10">
    <property type="entry name" value="c-terminal domain of poly(a) binding protein"/>
    <property type="match status" value="1"/>
</dbReference>
<dbReference type="EMBL" id="FOPI01000050">
    <property type="protein sequence ID" value="SFG60699.1"/>
    <property type="molecule type" value="Genomic_DNA"/>
</dbReference>
<gene>
    <name evidence="2" type="ORF">SAMN02910432_02013</name>
</gene>
<sequence length="222" mass="24519">MEKSTHELRKENNRLDGLIKEENQAVFTDIICYLRGSKLSEHDVEVVRFDLTSMVLEAQERGENIGSLFGKCRDYKEFCDEIIDSLPKKTKFQAACEFFSTFFLACSASLLIGIIFSAGFSGKIIKGKLPAASIKISVGEGIVIILIVVIAYALVKLVMRSAFESETIFFKISTIAVSTVASAVLIFLPLLLKDTLLTLDLFVGIAIVVLMFGAGKTLERFI</sequence>
<keyword evidence="1" id="KW-0472">Membrane</keyword>
<dbReference type="AlphaFoldDB" id="A0A1I2T9D9"/>
<feature type="transmembrane region" description="Helical" evidence="1">
    <location>
        <begin position="196"/>
        <end position="215"/>
    </location>
</feature>
<feature type="transmembrane region" description="Helical" evidence="1">
    <location>
        <begin position="98"/>
        <end position="120"/>
    </location>
</feature>
<protein>
    <submittedName>
        <fullName evidence="2">Uncharacterized protein</fullName>
    </submittedName>
</protein>
<reference evidence="3" key="1">
    <citation type="submission" date="2016-10" db="EMBL/GenBank/DDBJ databases">
        <authorList>
            <person name="Varghese N."/>
            <person name="Submissions S."/>
        </authorList>
    </citation>
    <scope>NUCLEOTIDE SEQUENCE [LARGE SCALE GENOMIC DNA]</scope>
    <source>
        <strain evidence="3">DSM 20403</strain>
    </source>
</reference>
<proteinExistence type="predicted"/>